<dbReference type="Gene3D" id="3.30.559.70">
    <property type="entry name" value="Choline/Carnitine o-acyltransferase, domain 2"/>
    <property type="match status" value="1"/>
</dbReference>
<dbReference type="EMBL" id="JARQZJ010000005">
    <property type="protein sequence ID" value="KAK9871275.1"/>
    <property type="molecule type" value="Genomic_DNA"/>
</dbReference>
<evidence type="ECO:0000256" key="8">
    <source>
        <dbReference type="RuleBase" id="RU003801"/>
    </source>
</evidence>
<evidence type="ECO:0000256" key="7">
    <source>
        <dbReference type="PIRSR" id="PIRSR600542-1"/>
    </source>
</evidence>
<dbReference type="EC" id="2.3.1.6" evidence="5"/>
<evidence type="ECO:0000256" key="1">
    <source>
        <dbReference type="ARBA" id="ARBA00005232"/>
    </source>
</evidence>
<dbReference type="SUPFAM" id="SSF52777">
    <property type="entry name" value="CoA-dependent acyltransferases"/>
    <property type="match status" value="2"/>
</dbReference>
<evidence type="ECO:0000259" key="9">
    <source>
        <dbReference type="Pfam" id="PF00755"/>
    </source>
</evidence>
<dbReference type="GO" id="GO:0043005">
    <property type="term" value="C:neuron projection"/>
    <property type="evidence" value="ECO:0007669"/>
    <property type="project" value="TreeGrafter"/>
</dbReference>
<dbReference type="PANTHER" id="PTHR22589">
    <property type="entry name" value="CARNITINE O-ACYLTRANSFERASE"/>
    <property type="match status" value="1"/>
</dbReference>
<protein>
    <recommendedName>
        <fullName evidence="6">Choline O-acetyltransferase</fullName>
        <ecNumber evidence="5">2.3.1.6</ecNumber>
    </recommendedName>
</protein>
<dbReference type="Gene3D" id="3.30.559.10">
    <property type="entry name" value="Chloramphenicol acetyltransferase-like domain"/>
    <property type="match status" value="1"/>
</dbReference>
<dbReference type="GO" id="GO:0004102">
    <property type="term" value="F:choline O-acetyltransferase activity"/>
    <property type="evidence" value="ECO:0007669"/>
    <property type="project" value="UniProtKB-EC"/>
</dbReference>
<evidence type="ECO:0000256" key="5">
    <source>
        <dbReference type="ARBA" id="ARBA00039091"/>
    </source>
</evidence>
<proteinExistence type="inferred from homology"/>
<dbReference type="GO" id="GO:0007274">
    <property type="term" value="P:neuromuscular synaptic transmission"/>
    <property type="evidence" value="ECO:0007669"/>
    <property type="project" value="TreeGrafter"/>
</dbReference>
<accession>A0AAW1TRI0</accession>
<keyword evidence="2 8" id="KW-0808">Transferase</keyword>
<dbReference type="Pfam" id="PF00755">
    <property type="entry name" value="Carn_acyltransf"/>
    <property type="match status" value="1"/>
</dbReference>
<evidence type="ECO:0000313" key="10">
    <source>
        <dbReference type="EMBL" id="KAK9871275.1"/>
    </source>
</evidence>
<dbReference type="Proteomes" id="UP001431783">
    <property type="component" value="Unassembled WGS sequence"/>
</dbReference>
<dbReference type="GO" id="GO:0045202">
    <property type="term" value="C:synapse"/>
    <property type="evidence" value="ECO:0007669"/>
    <property type="project" value="GOC"/>
</dbReference>
<reference evidence="10 11" key="1">
    <citation type="submission" date="2023-03" db="EMBL/GenBank/DDBJ databases">
        <title>Genome insight into feeding habits of ladybird beetles.</title>
        <authorList>
            <person name="Li H.-S."/>
            <person name="Huang Y.-H."/>
            <person name="Pang H."/>
        </authorList>
    </citation>
    <scope>NUCLEOTIDE SEQUENCE [LARGE SCALE GENOMIC DNA]</scope>
    <source>
        <strain evidence="10">SYSU_2023b</strain>
        <tissue evidence="10">Whole body</tissue>
    </source>
</reference>
<feature type="domain" description="Choline/carnitine acyltransferase" evidence="9">
    <location>
        <begin position="37"/>
        <end position="588"/>
    </location>
</feature>
<evidence type="ECO:0000313" key="11">
    <source>
        <dbReference type="Proteomes" id="UP001431783"/>
    </source>
</evidence>
<dbReference type="PROSITE" id="PS00440">
    <property type="entry name" value="ACYLTRANSF_C_2"/>
    <property type="match status" value="1"/>
</dbReference>
<dbReference type="GO" id="GO:0005737">
    <property type="term" value="C:cytoplasm"/>
    <property type="evidence" value="ECO:0007669"/>
    <property type="project" value="TreeGrafter"/>
</dbReference>
<evidence type="ECO:0000256" key="2">
    <source>
        <dbReference type="ARBA" id="ARBA00022679"/>
    </source>
</evidence>
<comment type="similarity">
    <text evidence="1 8">Belongs to the carnitine/choline acetyltransferase family.</text>
</comment>
<dbReference type="InterPro" id="IPR023213">
    <property type="entry name" value="CAT-like_dom_sf"/>
</dbReference>
<sequence length="601" mass="67047">MNDIIASVFALLHSLGTKRANSAFPGGLKIIIGLAYTYWLNDMYLHNPIALPVNSNPGMVFPPRKFTTILDIARFAARLLDAALDHKAILDRRSLPIERATSREPGQPLCMAQYYRILGSCRLPGKEKDSQYFCPKPSSNQTLNEHVIVICRSQLYCVPVQATDRGRLCEDELCSQLLHILDDAPCLNNPPPVGILTGWKRPLWAEARASLLADERNRRNLDLIAKALFVICIDEALPPSFNLRLNRGAKGYSAGNRDETNLAAQMIHGGGSGFNSANRWFDKTLQLILSGDGACGLCYEHSAAEGVTVINLVEKLWKHADSMAEESEVPAASMGHLPPPERLEWFLKDKDHENIEKAAKFLDNLVRDLDFQVFRFNNYGKTFIKSCRVSPDVYIQLALQLAYYRLHGKLTATYESASTRRYALGRVDCIRSASPEALSWVTAMSQLKDDDALNKKVTFHLVSDDEKLHLWNEAVKQQTIEMVDNILGQGIDIHLLGLREAAKETSPHASFPLPEIFTDSTYRLANKFLLSTSQVATNTDSFMGYGPVEPDGYGASYNPKPDCIIFCLSAFWSSEITSTSRFAQALEESLISMQALLTRPK</sequence>
<name>A0AAW1TRI0_9CUCU</name>
<dbReference type="AlphaFoldDB" id="A0AAW1TRI0"/>
<dbReference type="InterPro" id="IPR000542">
    <property type="entry name" value="Carn_acyl_trans"/>
</dbReference>
<feature type="active site" description="Proton acceptor" evidence="7">
    <location>
        <position position="301"/>
    </location>
</feature>
<dbReference type="InterPro" id="IPR042231">
    <property type="entry name" value="Cho/carn_acyl_trans_2"/>
</dbReference>
<dbReference type="InterPro" id="IPR039551">
    <property type="entry name" value="Cho/carn_acyl_trans"/>
</dbReference>
<dbReference type="GO" id="GO:0008292">
    <property type="term" value="P:acetylcholine biosynthetic process"/>
    <property type="evidence" value="ECO:0007669"/>
    <property type="project" value="TreeGrafter"/>
</dbReference>
<dbReference type="PANTHER" id="PTHR22589:SF14">
    <property type="entry name" value="CHOLINE O-ACETYLTRANSFERASE"/>
    <property type="match status" value="1"/>
</dbReference>
<keyword evidence="3" id="KW-0530">Neurotransmitter biosynthesis</keyword>
<evidence type="ECO:0000256" key="3">
    <source>
        <dbReference type="ARBA" id="ARBA00022979"/>
    </source>
</evidence>
<keyword evidence="4 8" id="KW-0012">Acyltransferase</keyword>
<keyword evidence="11" id="KW-1185">Reference proteome</keyword>
<comment type="caution">
    <text evidence="10">The sequence shown here is derived from an EMBL/GenBank/DDBJ whole genome shotgun (WGS) entry which is preliminary data.</text>
</comment>
<evidence type="ECO:0000256" key="4">
    <source>
        <dbReference type="ARBA" id="ARBA00023315"/>
    </source>
</evidence>
<organism evidence="10 11">
    <name type="scientific">Henosepilachna vigintioctopunctata</name>
    <dbReference type="NCBI Taxonomy" id="420089"/>
    <lineage>
        <taxon>Eukaryota</taxon>
        <taxon>Metazoa</taxon>
        <taxon>Ecdysozoa</taxon>
        <taxon>Arthropoda</taxon>
        <taxon>Hexapoda</taxon>
        <taxon>Insecta</taxon>
        <taxon>Pterygota</taxon>
        <taxon>Neoptera</taxon>
        <taxon>Endopterygota</taxon>
        <taxon>Coleoptera</taxon>
        <taxon>Polyphaga</taxon>
        <taxon>Cucujiformia</taxon>
        <taxon>Coccinelloidea</taxon>
        <taxon>Coccinellidae</taxon>
        <taxon>Epilachninae</taxon>
        <taxon>Epilachnini</taxon>
        <taxon>Henosepilachna</taxon>
    </lineage>
</organism>
<dbReference type="FunFam" id="3.30.559.70:FF:000011">
    <property type="entry name" value="Choline O-acetyltransferase"/>
    <property type="match status" value="1"/>
</dbReference>
<evidence type="ECO:0000256" key="6">
    <source>
        <dbReference type="ARBA" id="ARBA00040495"/>
    </source>
</evidence>
<gene>
    <name evidence="10" type="ORF">WA026_011545</name>
</gene>